<protein>
    <submittedName>
        <fullName evidence="3">MinD/ParA family protein</fullName>
    </submittedName>
</protein>
<accession>A0A4U8TQ34</accession>
<dbReference type="GO" id="GO:0005524">
    <property type="term" value="F:ATP binding"/>
    <property type="evidence" value="ECO:0007669"/>
    <property type="project" value="UniProtKB-KW"/>
</dbReference>
<dbReference type="STRING" id="425400.LS65_08165"/>
<keyword evidence="2" id="KW-0067">ATP-binding</keyword>
<dbReference type="Gene3D" id="3.40.50.300">
    <property type="entry name" value="P-loop containing nucleotide triphosphate hydrolases"/>
    <property type="match status" value="1"/>
</dbReference>
<proteinExistence type="predicted"/>
<keyword evidence="4" id="KW-1185">Reference proteome</keyword>
<evidence type="ECO:0000313" key="4">
    <source>
        <dbReference type="Proteomes" id="UP000029707"/>
    </source>
</evidence>
<dbReference type="InterPro" id="IPR033875">
    <property type="entry name" value="FlhG"/>
</dbReference>
<dbReference type="GO" id="GO:0016887">
    <property type="term" value="F:ATP hydrolysis activity"/>
    <property type="evidence" value="ECO:0007669"/>
    <property type="project" value="TreeGrafter"/>
</dbReference>
<dbReference type="SUPFAM" id="SSF52540">
    <property type="entry name" value="P-loop containing nucleoside triphosphate hydrolases"/>
    <property type="match status" value="1"/>
</dbReference>
<dbReference type="GO" id="GO:0051782">
    <property type="term" value="P:negative regulation of cell division"/>
    <property type="evidence" value="ECO:0007669"/>
    <property type="project" value="TreeGrafter"/>
</dbReference>
<dbReference type="InterPro" id="IPR027417">
    <property type="entry name" value="P-loop_NTPase"/>
</dbReference>
<dbReference type="InterPro" id="IPR025501">
    <property type="entry name" value="MinD_FleN"/>
</dbReference>
<dbReference type="AlphaFoldDB" id="A0A4U8TQ34"/>
<dbReference type="PANTHER" id="PTHR43384">
    <property type="entry name" value="SEPTUM SITE-DETERMINING PROTEIN MIND HOMOLOG, CHLOROPLASTIC-RELATED"/>
    <property type="match status" value="1"/>
</dbReference>
<dbReference type="Proteomes" id="UP000029707">
    <property type="component" value="Unassembled WGS sequence"/>
</dbReference>
<evidence type="ECO:0000256" key="2">
    <source>
        <dbReference type="ARBA" id="ARBA00022840"/>
    </source>
</evidence>
<dbReference type="GO" id="GO:0005829">
    <property type="term" value="C:cytosol"/>
    <property type="evidence" value="ECO:0007669"/>
    <property type="project" value="TreeGrafter"/>
</dbReference>
<dbReference type="EMBL" id="JRMQ02000002">
    <property type="protein sequence ID" value="TLE02692.1"/>
    <property type="molecule type" value="Genomic_DNA"/>
</dbReference>
<dbReference type="PANTHER" id="PTHR43384:SF4">
    <property type="entry name" value="CELLULOSE BIOSYNTHESIS PROTEIN BCSQ-RELATED"/>
    <property type="match status" value="1"/>
</dbReference>
<evidence type="ECO:0000313" key="3">
    <source>
        <dbReference type="EMBL" id="TLE02692.1"/>
    </source>
</evidence>
<dbReference type="OrthoDB" id="9773088at2"/>
<comment type="caution">
    <text evidence="3">The sequence shown here is derived from an EMBL/GenBank/DDBJ whole genome shotgun (WGS) entry which is preliminary data.</text>
</comment>
<keyword evidence="1" id="KW-0547">Nucleotide-binding</keyword>
<dbReference type="GO" id="GO:0009898">
    <property type="term" value="C:cytoplasmic side of plasma membrane"/>
    <property type="evidence" value="ECO:0007669"/>
    <property type="project" value="TreeGrafter"/>
</dbReference>
<sequence>MIQNQAHELQSLIQSQDKRNFSATKFIAITSGKGGVGKSNISANLAYCLWKYKKRVAVFDADIGLANLDLIFGIRSQKNILHALRGEASFQEIIYPIEEGLYLIPGDNGEEILKYANSGVFERFLDESDILNDIDYIIIDTGAGIGGVTQDFLNASDMVVVVTMPDPSALTDAYATIKLNSKIRNDIFMILNMVKNAKEAQLVFERIVGLAHKNIPSLHLHSLGFIEQSQVIAKAVRAREIVVKAEPLSAVSGQIETIAKNILAHLEQNMLISPQKQHFADFFRRVFGYL</sequence>
<organism evidence="3 4">
    <name type="scientific">Helicobacter japonicus</name>
    <dbReference type="NCBI Taxonomy" id="425400"/>
    <lineage>
        <taxon>Bacteria</taxon>
        <taxon>Pseudomonadati</taxon>
        <taxon>Campylobacterota</taxon>
        <taxon>Epsilonproteobacteria</taxon>
        <taxon>Campylobacterales</taxon>
        <taxon>Helicobacteraceae</taxon>
        <taxon>Helicobacter</taxon>
    </lineage>
</organism>
<dbReference type="Pfam" id="PF10609">
    <property type="entry name" value="ParA"/>
    <property type="match status" value="1"/>
</dbReference>
<dbReference type="InterPro" id="IPR033756">
    <property type="entry name" value="YlxH/NBP35"/>
</dbReference>
<dbReference type="InterPro" id="IPR050625">
    <property type="entry name" value="ParA/MinD_ATPase"/>
</dbReference>
<reference evidence="3 4" key="1">
    <citation type="journal article" date="2014" name="Genome Announc.">
        <title>Draft genome sequences of eight enterohepatic helicobacter species isolated from both laboratory and wild rodents.</title>
        <authorList>
            <person name="Sheh A."/>
            <person name="Shen Z."/>
            <person name="Fox J.G."/>
        </authorList>
    </citation>
    <scope>NUCLEOTIDE SEQUENCE [LARGE SCALE GENOMIC DNA]</scope>
    <source>
        <strain evidence="3 4">MIT 01-6451</strain>
    </source>
</reference>
<dbReference type="PIRSF" id="PIRSF003092">
    <property type="entry name" value="MinD"/>
    <property type="match status" value="1"/>
</dbReference>
<gene>
    <name evidence="3" type="ORF">LS65_001840</name>
</gene>
<dbReference type="CDD" id="cd02038">
    <property type="entry name" value="FlhG-like"/>
    <property type="match status" value="1"/>
</dbReference>
<evidence type="ECO:0000256" key="1">
    <source>
        <dbReference type="ARBA" id="ARBA00022741"/>
    </source>
</evidence>
<name>A0A4U8TQ34_9HELI</name>